<comment type="similarity">
    <text evidence="1">Belongs to the ABC transporter superfamily.</text>
</comment>
<dbReference type="Pfam" id="PF00005">
    <property type="entry name" value="ABC_tran"/>
    <property type="match status" value="1"/>
</dbReference>
<sequence>MTCAIETRNLTKNYGGNRGIRNVNLVVEEGDIFGYLGPNGAGKSTSIRCLLGMIHPSSGEAYVLGKQVGREQTEILKCTGYMPSEAFFYPSMSVDEVIRYAAKVRGLDCSGEANRLCDRLEVDRKKKIGQLSLGNRKKVGIVCALQHKPDLIIMDEPTSGLDPLMQEAFFALLMERNREGATCFLSSHVLQEVKRYCRNAGIIRDGELIKVESVENLTKTSLRRVKVAVPEALQGRLLERLAGVEGMSEMTRRGVEISFSCRGETKRLLEALDGLEIEDLLIAEPSLEEVFLHFYD</sequence>
<dbReference type="EMBL" id="OFSM01000017">
    <property type="protein sequence ID" value="SOY30554.1"/>
    <property type="molecule type" value="Genomic_DNA"/>
</dbReference>
<dbReference type="AlphaFoldDB" id="A0A2K4ZJA4"/>
<evidence type="ECO:0000256" key="2">
    <source>
        <dbReference type="ARBA" id="ARBA00022448"/>
    </source>
</evidence>
<dbReference type="SMART" id="SM00382">
    <property type="entry name" value="AAA"/>
    <property type="match status" value="1"/>
</dbReference>
<dbReference type="PROSITE" id="PS00211">
    <property type="entry name" value="ABC_TRANSPORTER_1"/>
    <property type="match status" value="1"/>
</dbReference>
<feature type="domain" description="ABC transporter" evidence="5">
    <location>
        <begin position="5"/>
        <end position="230"/>
    </location>
</feature>
<gene>
    <name evidence="6" type="primary">ybhF_5</name>
    <name evidence="6" type="ORF">AMURIS_03285</name>
</gene>
<dbReference type="GO" id="GO:0016887">
    <property type="term" value="F:ATP hydrolysis activity"/>
    <property type="evidence" value="ECO:0007669"/>
    <property type="project" value="InterPro"/>
</dbReference>
<dbReference type="InterPro" id="IPR050763">
    <property type="entry name" value="ABC_transporter_ATP-binding"/>
</dbReference>
<proteinExistence type="inferred from homology"/>
<dbReference type="InterPro" id="IPR027417">
    <property type="entry name" value="P-loop_NTPase"/>
</dbReference>
<keyword evidence="3" id="KW-0547">Nucleotide-binding</keyword>
<dbReference type="PANTHER" id="PTHR42711">
    <property type="entry name" value="ABC TRANSPORTER ATP-BINDING PROTEIN"/>
    <property type="match status" value="1"/>
</dbReference>
<keyword evidence="2" id="KW-0813">Transport</keyword>
<dbReference type="Gene3D" id="3.40.50.300">
    <property type="entry name" value="P-loop containing nucleotide triphosphate hydrolases"/>
    <property type="match status" value="1"/>
</dbReference>
<evidence type="ECO:0000313" key="7">
    <source>
        <dbReference type="Proteomes" id="UP000236311"/>
    </source>
</evidence>
<dbReference type="Proteomes" id="UP000236311">
    <property type="component" value="Unassembled WGS sequence"/>
</dbReference>
<organism evidence="6 7">
    <name type="scientific">Acetatifactor muris</name>
    <dbReference type="NCBI Taxonomy" id="879566"/>
    <lineage>
        <taxon>Bacteria</taxon>
        <taxon>Bacillati</taxon>
        <taxon>Bacillota</taxon>
        <taxon>Clostridia</taxon>
        <taxon>Lachnospirales</taxon>
        <taxon>Lachnospiraceae</taxon>
        <taxon>Acetatifactor</taxon>
    </lineage>
</organism>
<evidence type="ECO:0000256" key="4">
    <source>
        <dbReference type="ARBA" id="ARBA00022840"/>
    </source>
</evidence>
<evidence type="ECO:0000259" key="5">
    <source>
        <dbReference type="PROSITE" id="PS50893"/>
    </source>
</evidence>
<dbReference type="RefSeq" id="WP_103240584.1">
    <property type="nucleotide sequence ID" value="NZ_JANJZD010000017.1"/>
</dbReference>
<name>A0A2K4ZJA4_9FIRM</name>
<protein>
    <submittedName>
        <fullName evidence="6">Putative ABC transporter ATP-binding protein YbhF</fullName>
    </submittedName>
</protein>
<reference evidence="6 7" key="1">
    <citation type="submission" date="2018-01" db="EMBL/GenBank/DDBJ databases">
        <authorList>
            <person name="Gaut B.S."/>
            <person name="Morton B.R."/>
            <person name="Clegg M.T."/>
            <person name="Duvall M.R."/>
        </authorList>
    </citation>
    <scope>NUCLEOTIDE SEQUENCE [LARGE SCALE GENOMIC DNA]</scope>
    <source>
        <strain evidence="6">GP69</strain>
    </source>
</reference>
<dbReference type="InterPro" id="IPR003593">
    <property type="entry name" value="AAA+_ATPase"/>
</dbReference>
<dbReference type="InterPro" id="IPR003439">
    <property type="entry name" value="ABC_transporter-like_ATP-bd"/>
</dbReference>
<dbReference type="OrthoDB" id="9804819at2"/>
<dbReference type="SUPFAM" id="SSF52540">
    <property type="entry name" value="P-loop containing nucleoside triphosphate hydrolases"/>
    <property type="match status" value="1"/>
</dbReference>
<dbReference type="PANTHER" id="PTHR42711:SF5">
    <property type="entry name" value="ABC TRANSPORTER ATP-BINDING PROTEIN NATA"/>
    <property type="match status" value="1"/>
</dbReference>
<keyword evidence="7" id="KW-1185">Reference proteome</keyword>
<accession>A0A2K4ZJA4</accession>
<keyword evidence="4 6" id="KW-0067">ATP-binding</keyword>
<dbReference type="GO" id="GO:0005524">
    <property type="term" value="F:ATP binding"/>
    <property type="evidence" value="ECO:0007669"/>
    <property type="project" value="UniProtKB-KW"/>
</dbReference>
<dbReference type="CDD" id="cd03230">
    <property type="entry name" value="ABC_DR_subfamily_A"/>
    <property type="match status" value="1"/>
</dbReference>
<dbReference type="InterPro" id="IPR017871">
    <property type="entry name" value="ABC_transporter-like_CS"/>
</dbReference>
<evidence type="ECO:0000256" key="1">
    <source>
        <dbReference type="ARBA" id="ARBA00005417"/>
    </source>
</evidence>
<evidence type="ECO:0000313" key="6">
    <source>
        <dbReference type="EMBL" id="SOY30554.1"/>
    </source>
</evidence>
<evidence type="ECO:0000256" key="3">
    <source>
        <dbReference type="ARBA" id="ARBA00022741"/>
    </source>
</evidence>
<dbReference type="PROSITE" id="PS50893">
    <property type="entry name" value="ABC_TRANSPORTER_2"/>
    <property type="match status" value="1"/>
</dbReference>